<dbReference type="EMBL" id="KZ270061">
    <property type="protein sequence ID" value="OZC06781.1"/>
    <property type="molecule type" value="Genomic_DNA"/>
</dbReference>
<protein>
    <submittedName>
        <fullName evidence="1">Uncharacterized protein</fullName>
    </submittedName>
</protein>
<evidence type="ECO:0000313" key="2">
    <source>
        <dbReference type="Proteomes" id="UP000242913"/>
    </source>
</evidence>
<gene>
    <name evidence="1" type="ORF">X798_06212</name>
</gene>
<evidence type="ECO:0000313" key="1">
    <source>
        <dbReference type="EMBL" id="OZC06781.1"/>
    </source>
</evidence>
<dbReference type="AlphaFoldDB" id="A0A238BMX6"/>
<proteinExistence type="predicted"/>
<dbReference type="Proteomes" id="UP000242913">
    <property type="component" value="Unassembled WGS sequence"/>
</dbReference>
<name>A0A238BMX6_9BILA</name>
<organism evidence="1 2">
    <name type="scientific">Onchocerca flexuosa</name>
    <dbReference type="NCBI Taxonomy" id="387005"/>
    <lineage>
        <taxon>Eukaryota</taxon>
        <taxon>Metazoa</taxon>
        <taxon>Ecdysozoa</taxon>
        <taxon>Nematoda</taxon>
        <taxon>Chromadorea</taxon>
        <taxon>Rhabditida</taxon>
        <taxon>Spirurina</taxon>
        <taxon>Spiruromorpha</taxon>
        <taxon>Filarioidea</taxon>
        <taxon>Onchocercidae</taxon>
        <taxon>Onchocerca</taxon>
    </lineage>
</organism>
<dbReference type="OrthoDB" id="6581954at2759"/>
<keyword evidence="2" id="KW-1185">Reference proteome</keyword>
<accession>A0A238BMX6</accession>
<reference evidence="1 2" key="1">
    <citation type="submission" date="2015-12" db="EMBL/GenBank/DDBJ databases">
        <title>Draft genome of the nematode, Onchocerca flexuosa.</title>
        <authorList>
            <person name="Mitreva M."/>
        </authorList>
    </citation>
    <scope>NUCLEOTIDE SEQUENCE [LARGE SCALE GENOMIC DNA]</scope>
    <source>
        <strain evidence="1">Red Deer</strain>
    </source>
</reference>
<sequence length="82" mass="9266">MLTVPSVWQDAATQQVMKHKAFTFYRNLCNAILGFIMQAKCTEMDTCDEFIIKSFNDALITSTINCATSFLSGFVIFSTCYK</sequence>